<dbReference type="AlphaFoldDB" id="A0A7W9QDE4"/>
<dbReference type="InterPro" id="IPR033749">
    <property type="entry name" value="Polyprenyl_synt_CS"/>
</dbReference>
<dbReference type="EMBL" id="JACHJL010000009">
    <property type="protein sequence ID" value="MBB5936967.1"/>
    <property type="molecule type" value="Genomic_DNA"/>
</dbReference>
<organism evidence="7 8">
    <name type="scientific">Streptomyces zagrosensis</name>
    <dbReference type="NCBI Taxonomy" id="1042984"/>
    <lineage>
        <taxon>Bacteria</taxon>
        <taxon>Bacillati</taxon>
        <taxon>Actinomycetota</taxon>
        <taxon>Actinomycetes</taxon>
        <taxon>Kitasatosporales</taxon>
        <taxon>Streptomycetaceae</taxon>
        <taxon>Streptomyces</taxon>
    </lineage>
</organism>
<dbReference type="GO" id="GO:0004337">
    <property type="term" value="F:(2E,6E)-farnesyl diphosphate synthase activity"/>
    <property type="evidence" value="ECO:0007669"/>
    <property type="project" value="UniProtKB-EC"/>
</dbReference>
<gene>
    <name evidence="7" type="ORF">FHS42_004044</name>
</gene>
<evidence type="ECO:0000256" key="6">
    <source>
        <dbReference type="RuleBase" id="RU004466"/>
    </source>
</evidence>
<name>A0A7W9QDE4_9ACTN</name>
<dbReference type="GO" id="GO:0004161">
    <property type="term" value="F:dimethylallyltranstransferase activity"/>
    <property type="evidence" value="ECO:0007669"/>
    <property type="project" value="UniProtKB-EC"/>
</dbReference>
<dbReference type="Pfam" id="PF00348">
    <property type="entry name" value="polyprenyl_synt"/>
    <property type="match status" value="1"/>
</dbReference>
<protein>
    <submittedName>
        <fullName evidence="7">Geranylgeranyl diphosphate synthase type I</fullName>
        <ecNumber evidence="7">2.5.1.1</ecNumber>
        <ecNumber evidence="7">2.5.1.10</ecNumber>
        <ecNumber evidence="7">2.5.1.29</ecNumber>
    </submittedName>
</protein>
<dbReference type="GO" id="GO:0046872">
    <property type="term" value="F:metal ion binding"/>
    <property type="evidence" value="ECO:0007669"/>
    <property type="project" value="UniProtKB-KW"/>
</dbReference>
<dbReference type="GO" id="GO:0008299">
    <property type="term" value="P:isoprenoid biosynthetic process"/>
    <property type="evidence" value="ECO:0007669"/>
    <property type="project" value="InterPro"/>
</dbReference>
<dbReference type="EC" id="2.5.1.1" evidence="7"/>
<keyword evidence="8" id="KW-1185">Reference proteome</keyword>
<dbReference type="EC" id="2.5.1.10" evidence="7"/>
<proteinExistence type="inferred from homology"/>
<keyword evidence="3 6" id="KW-0808">Transferase</keyword>
<accession>A0A7W9QDE4</accession>
<evidence type="ECO:0000256" key="3">
    <source>
        <dbReference type="ARBA" id="ARBA00022679"/>
    </source>
</evidence>
<evidence type="ECO:0000313" key="8">
    <source>
        <dbReference type="Proteomes" id="UP000588098"/>
    </source>
</evidence>
<dbReference type="PANTHER" id="PTHR12001">
    <property type="entry name" value="GERANYLGERANYL PYROPHOSPHATE SYNTHASE"/>
    <property type="match status" value="1"/>
</dbReference>
<keyword evidence="4" id="KW-0479">Metal-binding</keyword>
<dbReference type="EC" id="2.5.1.29" evidence="7"/>
<dbReference type="Gene3D" id="1.10.600.10">
    <property type="entry name" value="Farnesyl Diphosphate Synthase"/>
    <property type="match status" value="1"/>
</dbReference>
<evidence type="ECO:0000313" key="7">
    <source>
        <dbReference type="EMBL" id="MBB5936967.1"/>
    </source>
</evidence>
<dbReference type="PROSITE" id="PS00444">
    <property type="entry name" value="POLYPRENYL_SYNTHASE_2"/>
    <property type="match status" value="1"/>
</dbReference>
<dbReference type="SFLD" id="SFLDS00005">
    <property type="entry name" value="Isoprenoid_Synthase_Type_I"/>
    <property type="match status" value="1"/>
</dbReference>
<reference evidence="7 8" key="1">
    <citation type="submission" date="2020-08" db="EMBL/GenBank/DDBJ databases">
        <title>Genomic Encyclopedia of Type Strains, Phase III (KMG-III): the genomes of soil and plant-associated and newly described type strains.</title>
        <authorList>
            <person name="Whitman W."/>
        </authorList>
    </citation>
    <scope>NUCLEOTIDE SEQUENCE [LARGE SCALE GENOMIC DNA]</scope>
    <source>
        <strain evidence="7 8">CECT 8305</strain>
    </source>
</reference>
<dbReference type="InterPro" id="IPR000092">
    <property type="entry name" value="Polyprenyl_synt"/>
</dbReference>
<evidence type="ECO:0000256" key="1">
    <source>
        <dbReference type="ARBA" id="ARBA00001946"/>
    </source>
</evidence>
<comment type="similarity">
    <text evidence="2 6">Belongs to the FPP/GGPP synthase family.</text>
</comment>
<dbReference type="InterPro" id="IPR008949">
    <property type="entry name" value="Isoprenoid_synthase_dom_sf"/>
</dbReference>
<dbReference type="SUPFAM" id="SSF48576">
    <property type="entry name" value="Terpenoid synthases"/>
    <property type="match status" value="1"/>
</dbReference>
<sequence length="362" mass="39614">MTSIEATTTVAQAAIDDSQATPRVLRDRMLARVEERLFALLAQERAYWTEQNPDALELVDCVGTMVASGGKRLRPAFCIAAYLAAGGDPASQVAVDTAAALELMHTSALLHDDVLDESELRRNEPTAHVRHATLHRERDWHGDARHYGQSVAMLAGNLAIVYAERLLATCPPAARSVWGELSTELMVGQFLDVRAAARFQPDIPLARWIALFKSGRYTVYRPLSVGAMLAGGSPELLVPFEEYGLALGEAFQLRDDLLDAFGDTDVTGKPARLDFKQHKMTLLMSFALQDEPEVKALVGDDLPHTDPDELHALLIKTGIKDRVEAVIEERLKVANDAVSAALPDAWASELHAMARAAAYRVK</sequence>
<evidence type="ECO:0000256" key="4">
    <source>
        <dbReference type="ARBA" id="ARBA00022723"/>
    </source>
</evidence>
<keyword evidence="5" id="KW-0460">Magnesium</keyword>
<dbReference type="CDD" id="cd00685">
    <property type="entry name" value="Trans_IPPS_HT"/>
    <property type="match status" value="1"/>
</dbReference>
<evidence type="ECO:0000256" key="5">
    <source>
        <dbReference type="ARBA" id="ARBA00022842"/>
    </source>
</evidence>
<dbReference type="Proteomes" id="UP000588098">
    <property type="component" value="Unassembled WGS sequence"/>
</dbReference>
<comment type="caution">
    <text evidence="7">The sequence shown here is derived from an EMBL/GenBank/DDBJ whole genome shotgun (WGS) entry which is preliminary data.</text>
</comment>
<comment type="cofactor">
    <cofactor evidence="1">
        <name>Mg(2+)</name>
        <dbReference type="ChEBI" id="CHEBI:18420"/>
    </cofactor>
</comment>
<dbReference type="PANTHER" id="PTHR12001:SF85">
    <property type="entry name" value="SHORT CHAIN ISOPRENYL DIPHOSPHATE SYNTHASE"/>
    <property type="match status" value="1"/>
</dbReference>
<dbReference type="GO" id="GO:0004311">
    <property type="term" value="F:geranylgeranyl diphosphate synthase activity"/>
    <property type="evidence" value="ECO:0007669"/>
    <property type="project" value="UniProtKB-EC"/>
</dbReference>
<evidence type="ECO:0000256" key="2">
    <source>
        <dbReference type="ARBA" id="ARBA00006706"/>
    </source>
</evidence>
<dbReference type="RefSeq" id="WP_312866944.1">
    <property type="nucleotide sequence ID" value="NZ_JACHJL010000009.1"/>
</dbReference>